<dbReference type="RefSeq" id="WP_071069890.1">
    <property type="nucleotide sequence ID" value="NZ_CP017754.1"/>
</dbReference>
<evidence type="ECO:0000313" key="1">
    <source>
        <dbReference type="EMBL" id="AOZ06746.1"/>
    </source>
</evidence>
<name>A0ABN4TK09_9BURK</name>
<keyword evidence="2" id="KW-1185">Reference proteome</keyword>
<evidence type="ECO:0000313" key="2">
    <source>
        <dbReference type="Proteomes" id="UP000177515"/>
    </source>
</evidence>
<organism evidence="1 2">
    <name type="scientific">Cupriavidus malaysiensis</name>
    <dbReference type="NCBI Taxonomy" id="367825"/>
    <lineage>
        <taxon>Bacteria</taxon>
        <taxon>Pseudomonadati</taxon>
        <taxon>Pseudomonadota</taxon>
        <taxon>Betaproteobacteria</taxon>
        <taxon>Burkholderiales</taxon>
        <taxon>Burkholderiaceae</taxon>
        <taxon>Cupriavidus</taxon>
    </lineage>
</organism>
<dbReference type="EMBL" id="CP017754">
    <property type="protein sequence ID" value="AOZ06746.1"/>
    <property type="molecule type" value="Genomic_DNA"/>
</dbReference>
<dbReference type="Proteomes" id="UP000177515">
    <property type="component" value="Chromosome 1"/>
</dbReference>
<gene>
    <name evidence="1" type="ORF">BKK80_13655</name>
</gene>
<protein>
    <submittedName>
        <fullName evidence="1">Uncharacterized protein</fullName>
    </submittedName>
</protein>
<sequence length="174" mass="19379">MAGILGWIEAHPALAGWVQAVASVAAIWWAGHTSVRLQRSDRQHARKTLGEAVQKIAEAARDTAGHVIKEIPDRQAVYDIAQGNKHFDQQVLVQIDRSVSGIPLHELNTANLVTFVIMLGSLTRQLKEQVAAALEFHREMDAAQFEAFFKALKQMRTAIEDIRGKIETEVKNIH</sequence>
<reference evidence="1 2" key="1">
    <citation type="submission" date="2016-10" db="EMBL/GenBank/DDBJ databases">
        <title>Complete genome sequences of three Cupriavidus strains isolated from various Malaysian environments.</title>
        <authorList>
            <person name="Abdullah A.A.-A."/>
            <person name="Shafie N.A.H."/>
            <person name="Lau N.S."/>
        </authorList>
    </citation>
    <scope>NUCLEOTIDE SEQUENCE [LARGE SCALE GENOMIC DNA]</scope>
    <source>
        <strain evidence="1 2">USMAA1020</strain>
    </source>
</reference>
<proteinExistence type="predicted"/>
<accession>A0ABN4TK09</accession>